<proteinExistence type="inferred from homology"/>
<keyword evidence="3" id="KW-0812">Transmembrane</keyword>
<dbReference type="GO" id="GO:0005737">
    <property type="term" value="C:cytoplasm"/>
    <property type="evidence" value="ECO:0007669"/>
    <property type="project" value="TreeGrafter"/>
</dbReference>
<protein>
    <recommendedName>
        <fullName evidence="9">Mitochondrial fission process protein 1</fullName>
    </recommendedName>
</protein>
<evidence type="ECO:0000256" key="7">
    <source>
        <dbReference type="SAM" id="SignalP"/>
    </source>
</evidence>
<keyword evidence="7" id="KW-0732">Signal</keyword>
<feature type="chain" id="PRO_5030159885" description="Mitochondrial fission process protein 1" evidence="7">
    <location>
        <begin position="26"/>
        <end position="266"/>
    </location>
</feature>
<evidence type="ECO:0000256" key="2">
    <source>
        <dbReference type="ARBA" id="ARBA00006824"/>
    </source>
</evidence>
<dbReference type="AlphaFoldDB" id="A0A6U0KFY0"/>
<evidence type="ECO:0000313" key="8">
    <source>
        <dbReference type="EMBL" id="CAD8373823.1"/>
    </source>
</evidence>
<dbReference type="InterPro" id="IPR007248">
    <property type="entry name" value="Mpv17_PMP22"/>
</dbReference>
<name>A0A6U0KFY0_9STRA</name>
<evidence type="ECO:0000256" key="6">
    <source>
        <dbReference type="RuleBase" id="RU363053"/>
    </source>
</evidence>
<dbReference type="PANTHER" id="PTHR11266">
    <property type="entry name" value="PEROXISOMAL MEMBRANE PROTEIN 2, PXMP2 MPV17"/>
    <property type="match status" value="1"/>
</dbReference>
<feature type="signal peptide" evidence="7">
    <location>
        <begin position="1"/>
        <end position="25"/>
    </location>
</feature>
<dbReference type="EMBL" id="HBEJ01013024">
    <property type="protein sequence ID" value="CAD8373823.1"/>
    <property type="molecule type" value="Transcribed_RNA"/>
</dbReference>
<keyword evidence="5" id="KW-0472">Membrane</keyword>
<sequence>MKRPAHSSLASAVALVSLAFNDANAFTPPTHVLPHHPAHHPTTKATASRTTARQAIPVITEAAHMYSYALSNYQIPTQCATGGLLCGVGDVVAQKSEQAKEKMERVAHDIARTKHFAMKGLGGALIWSAWYKIADVLSAEMCTEMADRGAAWAASPEFEGVIRTISCIGLEQFIACPIIFSLWEIPVPKLLGGAEPREIPVEVRKILPSLLVDNAKLWTFFNVMIYNVPMEFRVFASNLCDIVWQVVLSKSLASDEDDDGPVKQAA</sequence>
<dbReference type="GO" id="GO:0016020">
    <property type="term" value="C:membrane"/>
    <property type="evidence" value="ECO:0007669"/>
    <property type="project" value="UniProtKB-SubCell"/>
</dbReference>
<evidence type="ECO:0008006" key="9">
    <source>
        <dbReference type="Google" id="ProtNLM"/>
    </source>
</evidence>
<dbReference type="Pfam" id="PF04117">
    <property type="entry name" value="Mpv17_PMP22"/>
    <property type="match status" value="1"/>
</dbReference>
<gene>
    <name evidence="8" type="ORF">MPOL1434_LOCUS7661</name>
</gene>
<comment type="subcellular location">
    <subcellularLocation>
        <location evidence="1">Membrane</location>
        <topology evidence="1">Multi-pass membrane protein</topology>
    </subcellularLocation>
</comment>
<reference evidence="8" key="1">
    <citation type="submission" date="2021-01" db="EMBL/GenBank/DDBJ databases">
        <authorList>
            <person name="Corre E."/>
            <person name="Pelletier E."/>
            <person name="Niang G."/>
            <person name="Scheremetjew M."/>
            <person name="Finn R."/>
            <person name="Kale V."/>
            <person name="Holt S."/>
            <person name="Cochrane G."/>
            <person name="Meng A."/>
            <person name="Brown T."/>
            <person name="Cohen L."/>
        </authorList>
    </citation>
    <scope>NUCLEOTIDE SEQUENCE</scope>
    <source>
        <strain evidence="8">CCMP3303</strain>
    </source>
</reference>
<evidence type="ECO:0000256" key="3">
    <source>
        <dbReference type="ARBA" id="ARBA00022692"/>
    </source>
</evidence>
<comment type="similarity">
    <text evidence="2 6">Belongs to the peroxisomal membrane protein PXMP2/4 family.</text>
</comment>
<accession>A0A6U0KFY0</accession>
<evidence type="ECO:0000256" key="5">
    <source>
        <dbReference type="ARBA" id="ARBA00023136"/>
    </source>
</evidence>
<keyword evidence="4" id="KW-1133">Transmembrane helix</keyword>
<evidence type="ECO:0000256" key="4">
    <source>
        <dbReference type="ARBA" id="ARBA00022989"/>
    </source>
</evidence>
<organism evidence="8">
    <name type="scientific">Minutocellus polymorphus</name>
    <dbReference type="NCBI Taxonomy" id="265543"/>
    <lineage>
        <taxon>Eukaryota</taxon>
        <taxon>Sar</taxon>
        <taxon>Stramenopiles</taxon>
        <taxon>Ochrophyta</taxon>
        <taxon>Bacillariophyta</taxon>
        <taxon>Mediophyceae</taxon>
        <taxon>Cymatosirophycidae</taxon>
        <taxon>Cymatosirales</taxon>
        <taxon>Cymatosiraceae</taxon>
        <taxon>Minutocellus</taxon>
    </lineage>
</organism>
<dbReference type="PANTHER" id="PTHR11266:SF121">
    <property type="entry name" value="OS09G0315000 PROTEIN"/>
    <property type="match status" value="1"/>
</dbReference>
<evidence type="ECO:0000256" key="1">
    <source>
        <dbReference type="ARBA" id="ARBA00004141"/>
    </source>
</evidence>